<evidence type="ECO:0000313" key="6">
    <source>
        <dbReference type="Proteomes" id="UP001195483"/>
    </source>
</evidence>
<dbReference type="PANTHER" id="PTHR12354:SF1">
    <property type="entry name" value="INTERFERON-RELATED DEVELOPMENTAL REGULATOR 1"/>
    <property type="match status" value="1"/>
</dbReference>
<dbReference type="InterPro" id="IPR016024">
    <property type="entry name" value="ARM-type_fold"/>
</dbReference>
<keyword evidence="6" id="KW-1185">Reference proteome</keyword>
<evidence type="ECO:0008006" key="7">
    <source>
        <dbReference type="Google" id="ProtNLM"/>
    </source>
</evidence>
<dbReference type="Gene3D" id="1.25.10.10">
    <property type="entry name" value="Leucine-rich Repeat Variant"/>
    <property type="match status" value="1"/>
</dbReference>
<dbReference type="AlphaFoldDB" id="A0AAE0T121"/>
<dbReference type="InterPro" id="IPR006921">
    <property type="entry name" value="Interferon-rel_develop_reg_C"/>
</dbReference>
<dbReference type="InterPro" id="IPR007701">
    <property type="entry name" value="Interferon-rel_develop_reg_N"/>
</dbReference>
<evidence type="ECO:0000259" key="3">
    <source>
        <dbReference type="Pfam" id="PF04836"/>
    </source>
</evidence>
<evidence type="ECO:0000256" key="2">
    <source>
        <dbReference type="SAM" id="MobiDB-lite"/>
    </source>
</evidence>
<comment type="similarity">
    <text evidence="1">Belongs to the IFRD family.</text>
</comment>
<comment type="caution">
    <text evidence="5">The sequence shown here is derived from an EMBL/GenBank/DDBJ whole genome shotgun (WGS) entry which is preliminary data.</text>
</comment>
<dbReference type="Proteomes" id="UP001195483">
    <property type="component" value="Unassembled WGS sequence"/>
</dbReference>
<evidence type="ECO:0000259" key="4">
    <source>
        <dbReference type="Pfam" id="PF05004"/>
    </source>
</evidence>
<feature type="domain" description="Interferon-related developmental regulator C-terminal" evidence="3">
    <location>
        <begin position="369"/>
        <end position="420"/>
    </location>
</feature>
<evidence type="ECO:0000256" key="1">
    <source>
        <dbReference type="ARBA" id="ARBA00008828"/>
    </source>
</evidence>
<organism evidence="5 6">
    <name type="scientific">Potamilus streckersoni</name>
    <dbReference type="NCBI Taxonomy" id="2493646"/>
    <lineage>
        <taxon>Eukaryota</taxon>
        <taxon>Metazoa</taxon>
        <taxon>Spiralia</taxon>
        <taxon>Lophotrochozoa</taxon>
        <taxon>Mollusca</taxon>
        <taxon>Bivalvia</taxon>
        <taxon>Autobranchia</taxon>
        <taxon>Heteroconchia</taxon>
        <taxon>Palaeoheterodonta</taxon>
        <taxon>Unionida</taxon>
        <taxon>Unionoidea</taxon>
        <taxon>Unionidae</taxon>
        <taxon>Ambleminae</taxon>
        <taxon>Lampsilini</taxon>
        <taxon>Potamilus</taxon>
    </lineage>
</organism>
<feature type="compositionally biased region" description="Polar residues" evidence="2">
    <location>
        <begin position="26"/>
        <end position="41"/>
    </location>
</feature>
<dbReference type="PANTHER" id="PTHR12354">
    <property type="entry name" value="INTERFERON-RELATED DEVELOPMENTAL REGULATOR"/>
    <property type="match status" value="1"/>
</dbReference>
<feature type="region of interest" description="Disordered" evidence="2">
    <location>
        <begin position="1"/>
        <end position="50"/>
    </location>
</feature>
<dbReference type="Pfam" id="PF05004">
    <property type="entry name" value="IFRD"/>
    <property type="match status" value="1"/>
</dbReference>
<name>A0AAE0T121_9BIVA</name>
<dbReference type="EMBL" id="JAEAOA010001685">
    <property type="protein sequence ID" value="KAK3601578.1"/>
    <property type="molecule type" value="Genomic_DNA"/>
</dbReference>
<feature type="domain" description="Interferon-related developmental regulator N-terminal" evidence="4">
    <location>
        <begin position="28"/>
        <end position="324"/>
    </location>
</feature>
<sequence length="427" mass="47569">MPKGKKKGGRKADSRPPSDEEYDTGDNLSTASILSDDQSGSIPEEGADEVDEVSAQEQFEEKLKDCIDGLSQKSAQGRKTCLEGIIKAFSKKYLYEFLQDRKMTVSDALIRCLKKGNGDEQALAAKCYSLLCIQLGPEAESLVMELQPVLLTIIADNSACLKARGECAITVVMCVFIASSDIEQVAKVLEVLECVFKLSFRKGDGSIPNHSLELCKLHAHCLQAWSLLMTVASSNVVQVMVEKYLAKFTDFLHSSDLELRIVAGETIALIYELGRDEEDDFGGSLLDDLCEILKNLATDSHKYRAKRDRKQQRSSFRDILRAVQDGEAPEMTVRFGQEHLEIYSWIGKIKYNAFCHALTSGMYQHLQKNPLVRDVFELGEPVIVGSNPAQKQSKWERTMYNAAVFKARTKARSRCRDKRSVAANGGD</sequence>
<dbReference type="InterPro" id="IPR039777">
    <property type="entry name" value="IFRD"/>
</dbReference>
<protein>
    <recommendedName>
        <fullName evidence="7">Interferon-related developmental regulator 1</fullName>
    </recommendedName>
</protein>
<evidence type="ECO:0000313" key="5">
    <source>
        <dbReference type="EMBL" id="KAK3601578.1"/>
    </source>
</evidence>
<dbReference type="Pfam" id="PF04836">
    <property type="entry name" value="IFRD_C"/>
    <property type="match status" value="1"/>
</dbReference>
<reference evidence="5" key="1">
    <citation type="journal article" date="2021" name="Genome Biol. Evol.">
        <title>A High-Quality Reference Genome for a Parasitic Bivalve with Doubly Uniparental Inheritance (Bivalvia: Unionida).</title>
        <authorList>
            <person name="Smith C.H."/>
        </authorList>
    </citation>
    <scope>NUCLEOTIDE SEQUENCE</scope>
    <source>
        <strain evidence="5">CHS0354</strain>
    </source>
</reference>
<accession>A0AAE0T121</accession>
<reference evidence="5" key="3">
    <citation type="submission" date="2023-05" db="EMBL/GenBank/DDBJ databases">
        <authorList>
            <person name="Smith C.H."/>
        </authorList>
    </citation>
    <scope>NUCLEOTIDE SEQUENCE</scope>
    <source>
        <strain evidence="5">CHS0354</strain>
        <tissue evidence="5">Mantle</tissue>
    </source>
</reference>
<dbReference type="InterPro" id="IPR011989">
    <property type="entry name" value="ARM-like"/>
</dbReference>
<reference evidence="5" key="2">
    <citation type="journal article" date="2021" name="Genome Biol. Evol.">
        <title>Developing a high-quality reference genome for a parasitic bivalve with doubly uniparental inheritance (Bivalvia: Unionida).</title>
        <authorList>
            <person name="Smith C.H."/>
        </authorList>
    </citation>
    <scope>NUCLEOTIDE SEQUENCE</scope>
    <source>
        <strain evidence="5">CHS0354</strain>
        <tissue evidence="5">Mantle</tissue>
    </source>
</reference>
<proteinExistence type="inferred from homology"/>
<gene>
    <name evidence="5" type="ORF">CHS0354_027823</name>
</gene>
<dbReference type="SUPFAM" id="SSF48371">
    <property type="entry name" value="ARM repeat"/>
    <property type="match status" value="1"/>
</dbReference>